<proteinExistence type="predicted"/>
<accession>A0A059F8F2</accession>
<gene>
    <name evidence="1" type="ORF">HJA_14799</name>
</gene>
<evidence type="ECO:0000313" key="1">
    <source>
        <dbReference type="EMBL" id="KCZ86879.1"/>
    </source>
</evidence>
<dbReference type="eggNOG" id="ENOG50315AS">
    <property type="taxonomic scope" value="Bacteria"/>
</dbReference>
<dbReference type="STRING" id="1280952.HJA_14799"/>
<reference evidence="1 2" key="1">
    <citation type="journal article" date="2014" name="Antonie Van Leeuwenhoek">
        <title>Hyphomonas beringensis sp. nov. and Hyphomonas chukchiensis sp. nov., isolated from surface seawater of the Bering Sea and Chukchi Sea.</title>
        <authorList>
            <person name="Li C."/>
            <person name="Lai Q."/>
            <person name="Li G."/>
            <person name="Dong C."/>
            <person name="Wang J."/>
            <person name="Liao Y."/>
            <person name="Shao Z."/>
        </authorList>
    </citation>
    <scope>NUCLEOTIDE SEQUENCE [LARGE SCALE GENOMIC DNA]</scope>
    <source>
        <strain evidence="1 2">VP2</strain>
    </source>
</reference>
<comment type="caution">
    <text evidence="1">The sequence shown here is derived from an EMBL/GenBank/DDBJ whole genome shotgun (WGS) entry which is preliminary data.</text>
</comment>
<evidence type="ECO:0000313" key="2">
    <source>
        <dbReference type="Proteomes" id="UP000024816"/>
    </source>
</evidence>
<dbReference type="Proteomes" id="UP000024816">
    <property type="component" value="Unassembled WGS sequence"/>
</dbReference>
<dbReference type="PATRIC" id="fig|1280952.3.peg.2960"/>
<dbReference type="AlphaFoldDB" id="A0A059F8F2"/>
<sequence>MGFRHATIRELGDGIRLAESLMNSKIATADAVMRMDVVTGMTAWVTGNPIEGVFLVLPLSPAGEQAVRDGTYCPADPAPAHLAWHGRDVAGVYIGVYAGATKEARRAVMTAAAVMRVEQFAAVPTFARGATDDGKRSMASLGFSPLEGGLPDLWVQEALSTGSEAA</sequence>
<name>A0A059F8F2_9PROT</name>
<dbReference type="EMBL" id="ARYJ01000011">
    <property type="protein sequence ID" value="KCZ86879.1"/>
    <property type="molecule type" value="Genomic_DNA"/>
</dbReference>
<keyword evidence="2" id="KW-1185">Reference proteome</keyword>
<protein>
    <submittedName>
        <fullName evidence="1">Uncharacterized protein</fullName>
    </submittedName>
</protein>
<organism evidence="1 2">
    <name type="scientific">Hyphomonas jannaschiana VP2</name>
    <dbReference type="NCBI Taxonomy" id="1280952"/>
    <lineage>
        <taxon>Bacteria</taxon>
        <taxon>Pseudomonadati</taxon>
        <taxon>Pseudomonadota</taxon>
        <taxon>Alphaproteobacteria</taxon>
        <taxon>Hyphomonadales</taxon>
        <taxon>Hyphomonadaceae</taxon>
        <taxon>Hyphomonas</taxon>
    </lineage>
</organism>